<sequence length="95" mass="10489">MTHPAAFRRAFLAALACAGACLTGEAAAQGCDELWYERNRIYKEAGYCFRTPRGIRAFGNAGCSYDDERDVPLSARQRETVAQIRRTERAIGCAP</sequence>
<evidence type="ECO:0000259" key="2">
    <source>
        <dbReference type="SMART" id="SM01324"/>
    </source>
</evidence>
<evidence type="ECO:0000313" key="4">
    <source>
        <dbReference type="Proteomes" id="UP001055153"/>
    </source>
</evidence>
<dbReference type="SMART" id="SM01324">
    <property type="entry name" value="YARHG"/>
    <property type="match status" value="1"/>
</dbReference>
<accession>A0ABQ4SAN2</accession>
<dbReference type="InterPro" id="IPR025582">
    <property type="entry name" value="YARHG_dom"/>
</dbReference>
<name>A0ABQ4SAN2_9HYPH</name>
<feature type="domain" description="YARHG" evidence="2">
    <location>
        <begin position="9"/>
        <end position="89"/>
    </location>
</feature>
<dbReference type="RefSeq" id="WP_238233796.1">
    <property type="nucleotide sequence ID" value="NZ_BPQQ01000008.1"/>
</dbReference>
<evidence type="ECO:0000313" key="3">
    <source>
        <dbReference type="EMBL" id="GJD98853.1"/>
    </source>
</evidence>
<comment type="caution">
    <text evidence="3">The sequence shown here is derived from an EMBL/GenBank/DDBJ whole genome shotgun (WGS) entry which is preliminary data.</text>
</comment>
<reference evidence="3" key="1">
    <citation type="journal article" date="2021" name="Front. Microbiol.">
        <title>Comprehensive Comparative Genomics and Phenotyping of Methylobacterium Species.</title>
        <authorList>
            <person name="Alessa O."/>
            <person name="Ogura Y."/>
            <person name="Fujitani Y."/>
            <person name="Takami H."/>
            <person name="Hayashi T."/>
            <person name="Sahin N."/>
            <person name="Tani A."/>
        </authorList>
    </citation>
    <scope>NUCLEOTIDE SEQUENCE</scope>
    <source>
        <strain evidence="3">DSM 17168</strain>
    </source>
</reference>
<dbReference type="Pfam" id="PF13308">
    <property type="entry name" value="YARHG"/>
    <property type="match status" value="1"/>
</dbReference>
<protein>
    <recommendedName>
        <fullName evidence="2">YARHG domain-containing protein</fullName>
    </recommendedName>
</protein>
<keyword evidence="1" id="KW-0732">Signal</keyword>
<evidence type="ECO:0000256" key="1">
    <source>
        <dbReference type="SAM" id="SignalP"/>
    </source>
</evidence>
<gene>
    <name evidence="3" type="ORF">GMJLKIPL_0766</name>
</gene>
<dbReference type="EMBL" id="BPQQ01000008">
    <property type="protein sequence ID" value="GJD98853.1"/>
    <property type="molecule type" value="Genomic_DNA"/>
</dbReference>
<feature type="chain" id="PRO_5045787614" description="YARHG domain-containing protein" evidence="1">
    <location>
        <begin position="29"/>
        <end position="95"/>
    </location>
</feature>
<dbReference type="Proteomes" id="UP001055153">
    <property type="component" value="Unassembled WGS sequence"/>
</dbReference>
<keyword evidence="4" id="KW-1185">Reference proteome</keyword>
<feature type="signal peptide" evidence="1">
    <location>
        <begin position="1"/>
        <end position="28"/>
    </location>
</feature>
<proteinExistence type="predicted"/>
<reference evidence="3" key="2">
    <citation type="submission" date="2021-08" db="EMBL/GenBank/DDBJ databases">
        <authorList>
            <person name="Tani A."/>
            <person name="Ola A."/>
            <person name="Ogura Y."/>
            <person name="Katsura K."/>
            <person name="Hayashi T."/>
        </authorList>
    </citation>
    <scope>NUCLEOTIDE SEQUENCE</scope>
    <source>
        <strain evidence="3">DSM 17168</strain>
    </source>
</reference>
<organism evidence="3 4">
    <name type="scientific">Methylobacterium isbiliense</name>
    <dbReference type="NCBI Taxonomy" id="315478"/>
    <lineage>
        <taxon>Bacteria</taxon>
        <taxon>Pseudomonadati</taxon>
        <taxon>Pseudomonadota</taxon>
        <taxon>Alphaproteobacteria</taxon>
        <taxon>Hyphomicrobiales</taxon>
        <taxon>Methylobacteriaceae</taxon>
        <taxon>Methylobacterium</taxon>
    </lineage>
</organism>